<comment type="caution">
    <text evidence="7">The sequence shown here is derived from an EMBL/GenBank/DDBJ whole genome shotgun (WGS) entry which is preliminary data.</text>
</comment>
<dbReference type="AlphaFoldDB" id="A0A1Y2DLV3"/>
<sequence>MASSDPLYLFKETRVSFEAPSSALIVDVKLPSASSHSSSKRRAKGTVEDDKTFRARNCATASAVYHRRYHTTPKSFLWRVLEDDTLLSIRAIDVCKMKKVSDANLVLNFRFPQPIRPSCVALADPQDHDFLSIFVIDTENHLFTITLRPDNFRKRSATENAFADACKIYKSNGLSYKLPHRLVAVHDDLLVATAYDGGNVKLERNKGHDAFHHPWKETIFNVKGWGQGLRSLIQGGHTIKHGGLNMELTASTSAIATDVGLTDVSYLFTVCLDHRLRVWNLKNGQILEARDLLDAERNPQETGKWTIDPSQTNLIKIVGETEGKRLCVTYSPIGAGEFKFWRLEADGKGVTIEDHFPTAQLNPIPPPGSDVWTLADFAVAQDSVHGAELWVLWKNNVTYRVQHLSFLPEDIEDAWQDGWSGVYPDKDTQGPQISGPCDPTDVTEKWLQVILFPGRFTKATLETALSIYEQSLGTTRDTSSRSSKGMAESICSALTSTSTLERSASRGMDYEQFRVSSEIHWRRFYRLLNELDKHRGEALALAYEPDSHAPWVVCADSISAIRDCSQLEQICHNPSADSPEGLDHVSTLISTGLSFVDIFSDNMMQIINSVLRSELFEDSPKTDDDRILFFSDKAGFWRQVSDEDCAQVTDALGPNFKLVTLPLYQKTLDLMNAPAESLKESHYPLTDFGRKLAVKALQGMADIQWNVCLSQLVLLVHMEYEFDKPEDALHMRIDIGTVYRYLITSLKRLELVKWLAKTEMTVPLSKVDRSNSTLGSSPVATKRQGDEYQVITAVEGMVGHLLGVPEIDSIPSAITDIAMDLCAQDSNVQLPPHFTQCALLVQNRPDLAAELGPFCDQDPFSTYIQGRVHLALKDFSTAAVYFKKAAYGLSMPMKHPDRHSSGLLDDTEWNLFNAGMPQYYAHVVSLFEKQKAHSHVVEFARLALQFVNTHTHDAALLRTEIQSRLFSAAVNISHFDLAHSTLVAMSDYALQHSSLRMLIQRMCDNLHNSELVDLPFPNLENAVDEILAQKCQIATDVVTGIPYHQILYAWRIKRNDYRGAAAILLDRIQKLRQVGEADQPTGDDVLDTAVTRQYLMLINVLSCVETKQAWIATEQSDANGISKRKVVTLADLRREYQAELDRIAAIQNNQFGFSAEDEMDMVI</sequence>
<dbReference type="GeneID" id="63780470"/>
<dbReference type="RefSeq" id="XP_040712568.1">
    <property type="nucleotide sequence ID" value="XM_040864258.1"/>
</dbReference>
<evidence type="ECO:0000313" key="7">
    <source>
        <dbReference type="EMBL" id="ORY60134.1"/>
    </source>
</evidence>
<dbReference type="InterPro" id="IPR059141">
    <property type="entry name" value="Beta-prop_Nup120_160"/>
</dbReference>
<comment type="subcellular location">
    <subcellularLocation>
        <location evidence="1">Nucleus</location>
    </subcellularLocation>
</comment>
<accession>A0A1Y2DLV3</accession>
<dbReference type="GO" id="GO:0005643">
    <property type="term" value="C:nuclear pore"/>
    <property type="evidence" value="ECO:0007669"/>
    <property type="project" value="UniProtKB-ARBA"/>
</dbReference>
<organism evidence="7 8">
    <name type="scientific">Pseudomassariella vexata</name>
    <dbReference type="NCBI Taxonomy" id="1141098"/>
    <lineage>
        <taxon>Eukaryota</taxon>
        <taxon>Fungi</taxon>
        <taxon>Dikarya</taxon>
        <taxon>Ascomycota</taxon>
        <taxon>Pezizomycotina</taxon>
        <taxon>Sordariomycetes</taxon>
        <taxon>Xylariomycetidae</taxon>
        <taxon>Amphisphaeriales</taxon>
        <taxon>Pseudomassariaceae</taxon>
        <taxon>Pseudomassariella</taxon>
    </lineage>
</organism>
<evidence type="ECO:0000259" key="5">
    <source>
        <dbReference type="Pfam" id="PF21486"/>
    </source>
</evidence>
<dbReference type="PANTHER" id="PTHR21286">
    <property type="entry name" value="NUCLEAR PORE COMPLEX PROTEIN NUP160"/>
    <property type="match status" value="1"/>
</dbReference>
<evidence type="ECO:0000256" key="3">
    <source>
        <dbReference type="ARBA" id="ARBA00023242"/>
    </source>
</evidence>
<dbReference type="InterPro" id="IPR056548">
    <property type="entry name" value="HEAT_Nup120"/>
</dbReference>
<evidence type="ECO:0000256" key="1">
    <source>
        <dbReference type="ARBA" id="ARBA00004123"/>
    </source>
</evidence>
<keyword evidence="8" id="KW-1185">Reference proteome</keyword>
<dbReference type="Pfam" id="PF11715">
    <property type="entry name" value="Beta-prop_Nup120_160"/>
    <property type="match status" value="1"/>
</dbReference>
<dbReference type="Proteomes" id="UP000193689">
    <property type="component" value="Unassembled WGS sequence"/>
</dbReference>
<dbReference type="Pfam" id="PF21486">
    <property type="entry name" value="NUP120_helical"/>
    <property type="match status" value="1"/>
</dbReference>
<reference evidence="7 8" key="1">
    <citation type="submission" date="2016-07" db="EMBL/GenBank/DDBJ databases">
        <title>Pervasive Adenine N6-methylation of Active Genes in Fungi.</title>
        <authorList>
            <consortium name="DOE Joint Genome Institute"/>
            <person name="Mondo S.J."/>
            <person name="Dannebaum R.O."/>
            <person name="Kuo R.C."/>
            <person name="Labutti K."/>
            <person name="Haridas S."/>
            <person name="Kuo A."/>
            <person name="Salamov A."/>
            <person name="Ahrendt S.R."/>
            <person name="Lipzen A."/>
            <person name="Sullivan W."/>
            <person name="Andreopoulos W.B."/>
            <person name="Clum A."/>
            <person name="Lindquist E."/>
            <person name="Daum C."/>
            <person name="Ramamoorthy G.K."/>
            <person name="Gryganskyi A."/>
            <person name="Culley D."/>
            <person name="Magnuson J.K."/>
            <person name="James T.Y."/>
            <person name="O'Malley M.A."/>
            <person name="Stajich J.E."/>
            <person name="Spatafora J.W."/>
            <person name="Visel A."/>
            <person name="Grigoriev I.V."/>
        </authorList>
    </citation>
    <scope>NUCLEOTIDE SEQUENCE [LARGE SCALE GENOMIC DNA]</scope>
    <source>
        <strain evidence="7 8">CBS 129021</strain>
    </source>
</reference>
<dbReference type="Pfam" id="PF23300">
    <property type="entry name" value="HEAT_Nup120"/>
    <property type="match status" value="1"/>
</dbReference>
<keyword evidence="3" id="KW-0539">Nucleus</keyword>
<evidence type="ECO:0000259" key="4">
    <source>
        <dbReference type="Pfam" id="PF11715"/>
    </source>
</evidence>
<feature type="domain" description="Nucleoporin nup120-like HEAT repeat" evidence="6">
    <location>
        <begin position="835"/>
        <end position="1004"/>
    </location>
</feature>
<name>A0A1Y2DLV3_9PEZI</name>
<dbReference type="OrthoDB" id="67716at2759"/>
<feature type="domain" description="Nucleoporin Nup120/160 beta-propeller" evidence="4">
    <location>
        <begin position="75"/>
        <end position="568"/>
    </location>
</feature>
<evidence type="ECO:0000256" key="2">
    <source>
        <dbReference type="ARBA" id="ARBA00022448"/>
    </source>
</evidence>
<dbReference type="InterPro" id="IPR048884">
    <property type="entry name" value="Nup120_helical"/>
</dbReference>
<dbReference type="EMBL" id="MCFJ01000012">
    <property type="protein sequence ID" value="ORY60134.1"/>
    <property type="molecule type" value="Genomic_DNA"/>
</dbReference>
<feature type="domain" description="Nucleoporin Nup120 helical" evidence="5">
    <location>
        <begin position="611"/>
        <end position="742"/>
    </location>
</feature>
<evidence type="ECO:0000259" key="6">
    <source>
        <dbReference type="Pfam" id="PF23300"/>
    </source>
</evidence>
<dbReference type="GO" id="GO:0017056">
    <property type="term" value="F:structural constituent of nuclear pore"/>
    <property type="evidence" value="ECO:0007669"/>
    <property type="project" value="TreeGrafter"/>
</dbReference>
<dbReference type="STRING" id="1141098.A0A1Y2DLV3"/>
<dbReference type="InParanoid" id="A0A1Y2DLV3"/>
<dbReference type="InterPro" id="IPR021717">
    <property type="entry name" value="Nucleoporin_Nup160"/>
</dbReference>
<dbReference type="PANTHER" id="PTHR21286:SF0">
    <property type="entry name" value="NUCLEAR PORE COMPLEX PROTEIN NUP160"/>
    <property type="match status" value="1"/>
</dbReference>
<proteinExistence type="predicted"/>
<evidence type="ECO:0000313" key="8">
    <source>
        <dbReference type="Proteomes" id="UP000193689"/>
    </source>
</evidence>
<keyword evidence="2" id="KW-0813">Transport</keyword>
<gene>
    <name evidence="7" type="ORF">BCR38DRAFT_488320</name>
</gene>
<protein>
    <submittedName>
        <fullName evidence="7">Nucleoporin Nup120/160-domain-containing protein</fullName>
    </submittedName>
</protein>